<dbReference type="KEGG" id="gac:GACE_2272"/>
<sequence>MCIEYPLKNNMVKSRTFWKIQGGIKTEIRLTGRPPPYTGAVNP</sequence>
<dbReference type="STRING" id="565033.GACE_2272"/>
<organism evidence="1 2">
    <name type="scientific">Geoglobus acetivorans</name>
    <dbReference type="NCBI Taxonomy" id="565033"/>
    <lineage>
        <taxon>Archaea</taxon>
        <taxon>Methanobacteriati</taxon>
        <taxon>Methanobacteriota</taxon>
        <taxon>Archaeoglobi</taxon>
        <taxon>Archaeoglobales</taxon>
        <taxon>Archaeoglobaceae</taxon>
        <taxon>Geoglobus</taxon>
    </lineage>
</organism>
<name>A0A0A7GBY3_GEOAI</name>
<reference evidence="1 2" key="1">
    <citation type="journal article" date="2015" name="Appl. Environ. Microbiol.">
        <title>The Geoglobus acetivorans genome: Fe(III) reduction, acetate utilization, autotrophic growth, and degradation of aromatic compounds in a hyperthermophilic archaeon.</title>
        <authorList>
            <person name="Mardanov A.V."/>
            <person name="Slododkina G.B."/>
            <person name="Slobodkin A.I."/>
            <person name="Beletsky A.V."/>
            <person name="Gavrilov S.N."/>
            <person name="Kublanov I.V."/>
            <person name="Bonch-Osmolovskaya E.A."/>
            <person name="Skryabin K.G."/>
            <person name="Ravin N.V."/>
        </authorList>
    </citation>
    <scope>NUCLEOTIDE SEQUENCE [LARGE SCALE GENOMIC DNA]</scope>
    <source>
        <strain evidence="1 2">SBH6</strain>
    </source>
</reference>
<dbReference type="Proteomes" id="UP000030624">
    <property type="component" value="Chromosome"/>
</dbReference>
<protein>
    <submittedName>
        <fullName evidence="1">Uncharacterized protein</fullName>
    </submittedName>
</protein>
<evidence type="ECO:0000313" key="2">
    <source>
        <dbReference type="Proteomes" id="UP000030624"/>
    </source>
</evidence>
<proteinExistence type="predicted"/>
<accession>A0A0A7GBY3</accession>
<dbReference type="EMBL" id="CP009552">
    <property type="protein sequence ID" value="AIY89565.1"/>
    <property type="molecule type" value="Genomic_DNA"/>
</dbReference>
<gene>
    <name evidence="1" type="ORF">GACE_2272</name>
</gene>
<evidence type="ECO:0000313" key="1">
    <source>
        <dbReference type="EMBL" id="AIY89565.1"/>
    </source>
</evidence>
<dbReference type="HOGENOM" id="CLU_3227669_0_0_2"/>
<dbReference type="AlphaFoldDB" id="A0A0A7GBY3"/>